<organism evidence="1 2">
    <name type="scientific">Clitoria ternatea</name>
    <name type="common">Butterfly pea</name>
    <dbReference type="NCBI Taxonomy" id="43366"/>
    <lineage>
        <taxon>Eukaryota</taxon>
        <taxon>Viridiplantae</taxon>
        <taxon>Streptophyta</taxon>
        <taxon>Embryophyta</taxon>
        <taxon>Tracheophyta</taxon>
        <taxon>Spermatophyta</taxon>
        <taxon>Magnoliopsida</taxon>
        <taxon>eudicotyledons</taxon>
        <taxon>Gunneridae</taxon>
        <taxon>Pentapetalae</taxon>
        <taxon>rosids</taxon>
        <taxon>fabids</taxon>
        <taxon>Fabales</taxon>
        <taxon>Fabaceae</taxon>
        <taxon>Papilionoideae</taxon>
        <taxon>50 kb inversion clade</taxon>
        <taxon>NPAAA clade</taxon>
        <taxon>indigoferoid/millettioid clade</taxon>
        <taxon>Phaseoleae</taxon>
        <taxon>Clitoria</taxon>
    </lineage>
</organism>
<dbReference type="EMBL" id="JAYKXN010000007">
    <property type="protein sequence ID" value="KAK7270682.1"/>
    <property type="molecule type" value="Genomic_DNA"/>
</dbReference>
<accession>A0AAN9I8W7</accession>
<dbReference type="AlphaFoldDB" id="A0AAN9I8W7"/>
<keyword evidence="2" id="KW-1185">Reference proteome</keyword>
<reference evidence="1 2" key="1">
    <citation type="submission" date="2024-01" db="EMBL/GenBank/DDBJ databases">
        <title>The genomes of 5 underutilized Papilionoideae crops provide insights into root nodulation and disease resistance.</title>
        <authorList>
            <person name="Yuan L."/>
        </authorList>
    </citation>
    <scope>NUCLEOTIDE SEQUENCE [LARGE SCALE GENOMIC DNA]</scope>
    <source>
        <strain evidence="1">LY-2023</strain>
        <tissue evidence="1">Leaf</tissue>
    </source>
</reference>
<comment type="caution">
    <text evidence="1">The sequence shown here is derived from an EMBL/GenBank/DDBJ whole genome shotgun (WGS) entry which is preliminary data.</text>
</comment>
<evidence type="ECO:0000313" key="1">
    <source>
        <dbReference type="EMBL" id="KAK7270682.1"/>
    </source>
</evidence>
<gene>
    <name evidence="1" type="ORF">RJT34_26012</name>
</gene>
<sequence>MEADSLLHKECSRECYTRRGMWQAEGVHERQGKKTKTASSHISLINCILYKIRDNSHFLSSDPIFFSVFSSEFSVQCFTHFG</sequence>
<evidence type="ECO:0000313" key="2">
    <source>
        <dbReference type="Proteomes" id="UP001359559"/>
    </source>
</evidence>
<dbReference type="Proteomes" id="UP001359559">
    <property type="component" value="Unassembled WGS sequence"/>
</dbReference>
<protein>
    <submittedName>
        <fullName evidence="1">Uncharacterized protein</fullName>
    </submittedName>
</protein>
<proteinExistence type="predicted"/>
<name>A0AAN9I8W7_CLITE</name>